<gene>
    <name evidence="1" type="ORF">GOODEAATRI_028184</name>
</gene>
<keyword evidence="2" id="KW-1185">Reference proteome</keyword>
<dbReference type="InterPro" id="IPR029034">
    <property type="entry name" value="Cystine-knot_cytokine"/>
</dbReference>
<organism evidence="1 2">
    <name type="scientific">Goodea atripinnis</name>
    <dbReference type="NCBI Taxonomy" id="208336"/>
    <lineage>
        <taxon>Eukaryota</taxon>
        <taxon>Metazoa</taxon>
        <taxon>Chordata</taxon>
        <taxon>Craniata</taxon>
        <taxon>Vertebrata</taxon>
        <taxon>Euteleostomi</taxon>
        <taxon>Actinopterygii</taxon>
        <taxon>Neopterygii</taxon>
        <taxon>Teleostei</taxon>
        <taxon>Neoteleostei</taxon>
        <taxon>Acanthomorphata</taxon>
        <taxon>Ovalentaria</taxon>
        <taxon>Atherinomorphae</taxon>
        <taxon>Cyprinodontiformes</taxon>
        <taxon>Goodeidae</taxon>
        <taxon>Goodea</taxon>
    </lineage>
</organism>
<dbReference type="Proteomes" id="UP001476798">
    <property type="component" value="Unassembled WGS sequence"/>
</dbReference>
<evidence type="ECO:0000313" key="1">
    <source>
        <dbReference type="EMBL" id="MEQ2163242.1"/>
    </source>
</evidence>
<accession>A0ABV0MYW4</accession>
<protein>
    <submittedName>
        <fullName evidence="1">Uncharacterized protein</fullName>
    </submittedName>
</protein>
<dbReference type="SUPFAM" id="SSF57501">
    <property type="entry name" value="Cystine-knot cytokines"/>
    <property type="match status" value="1"/>
</dbReference>
<proteinExistence type="predicted"/>
<comment type="caution">
    <text evidence="1">The sequence shown here is derived from an EMBL/GenBank/DDBJ whole genome shotgun (WGS) entry which is preliminary data.</text>
</comment>
<feature type="non-terminal residue" evidence="1">
    <location>
        <position position="1"/>
    </location>
</feature>
<evidence type="ECO:0000313" key="2">
    <source>
        <dbReference type="Proteomes" id="UP001476798"/>
    </source>
</evidence>
<dbReference type="Gene3D" id="2.10.90.10">
    <property type="entry name" value="Cystine-knot cytokines"/>
    <property type="match status" value="1"/>
</dbReference>
<name>A0ABV0MYW4_9TELE</name>
<sequence length="167" mass="18818">SLEHYTPRILCKIKTSALLDITDNNRRSSCFSLTNFKVSAATMLFRVILPAVLVTLVLMGTVRSHPACPPSCSQAKHYHRQFIRHVSDLYDSSIAPWSLQPLPNSEDGDELNNIQMAVCETCTVKDMIAKPIYIEISVFKRVRNGTEHDYCQCPYELAVGCTCVQKH</sequence>
<dbReference type="EMBL" id="JAHRIO010013847">
    <property type="protein sequence ID" value="MEQ2163242.1"/>
    <property type="molecule type" value="Genomic_DNA"/>
</dbReference>
<reference evidence="1 2" key="1">
    <citation type="submission" date="2021-06" db="EMBL/GenBank/DDBJ databases">
        <authorList>
            <person name="Palmer J.M."/>
        </authorList>
    </citation>
    <scope>NUCLEOTIDE SEQUENCE [LARGE SCALE GENOMIC DNA]</scope>
    <source>
        <strain evidence="1 2">GA_2019</strain>
        <tissue evidence="1">Muscle</tissue>
    </source>
</reference>